<organism evidence="3 4">
    <name type="scientific">Acorus gramineus</name>
    <name type="common">Dwarf sweet flag</name>
    <dbReference type="NCBI Taxonomy" id="55184"/>
    <lineage>
        <taxon>Eukaryota</taxon>
        <taxon>Viridiplantae</taxon>
        <taxon>Streptophyta</taxon>
        <taxon>Embryophyta</taxon>
        <taxon>Tracheophyta</taxon>
        <taxon>Spermatophyta</taxon>
        <taxon>Magnoliopsida</taxon>
        <taxon>Liliopsida</taxon>
        <taxon>Acoraceae</taxon>
        <taxon>Acorus</taxon>
    </lineage>
</organism>
<keyword evidence="1" id="KW-0547">Nucleotide-binding</keyword>
<dbReference type="PANTHER" id="PTHR45631:SF143">
    <property type="entry name" value="LEUCINE-RICH REPEAT PROTEIN KINASE"/>
    <property type="match status" value="1"/>
</dbReference>
<dbReference type="AlphaFoldDB" id="A0AAV8ZXQ9"/>
<dbReference type="EMBL" id="JAUJYN010000049">
    <property type="protein sequence ID" value="KAK1257336.1"/>
    <property type="molecule type" value="Genomic_DNA"/>
</dbReference>
<proteinExistence type="predicted"/>
<keyword evidence="3" id="KW-0418">Kinase</keyword>
<keyword evidence="4" id="KW-1185">Reference proteome</keyword>
<keyword evidence="3" id="KW-0675">Receptor</keyword>
<evidence type="ECO:0000256" key="1">
    <source>
        <dbReference type="PROSITE-ProRule" id="PRU10141"/>
    </source>
</evidence>
<keyword evidence="3" id="KW-0808">Transferase</keyword>
<dbReference type="InterPro" id="IPR011009">
    <property type="entry name" value="Kinase-like_dom_sf"/>
</dbReference>
<reference evidence="3" key="1">
    <citation type="journal article" date="2023" name="Nat. Commun.">
        <title>Diploid and tetraploid genomes of Acorus and the evolution of monocots.</title>
        <authorList>
            <person name="Ma L."/>
            <person name="Liu K.W."/>
            <person name="Li Z."/>
            <person name="Hsiao Y.Y."/>
            <person name="Qi Y."/>
            <person name="Fu T."/>
            <person name="Tang G.D."/>
            <person name="Zhang D."/>
            <person name="Sun W.H."/>
            <person name="Liu D.K."/>
            <person name="Li Y."/>
            <person name="Chen G.Z."/>
            <person name="Liu X.D."/>
            <person name="Liao X.Y."/>
            <person name="Jiang Y.T."/>
            <person name="Yu X."/>
            <person name="Hao Y."/>
            <person name="Huang J."/>
            <person name="Zhao X.W."/>
            <person name="Ke S."/>
            <person name="Chen Y.Y."/>
            <person name="Wu W.L."/>
            <person name="Hsu J.L."/>
            <person name="Lin Y.F."/>
            <person name="Huang M.D."/>
            <person name="Li C.Y."/>
            <person name="Huang L."/>
            <person name="Wang Z.W."/>
            <person name="Zhao X."/>
            <person name="Zhong W.Y."/>
            <person name="Peng D.H."/>
            <person name="Ahmad S."/>
            <person name="Lan S."/>
            <person name="Zhang J.S."/>
            <person name="Tsai W.C."/>
            <person name="Van de Peer Y."/>
            <person name="Liu Z.J."/>
        </authorList>
    </citation>
    <scope>NUCLEOTIDE SEQUENCE</scope>
    <source>
        <strain evidence="3">SCP</strain>
    </source>
</reference>
<keyword evidence="1" id="KW-0067">ATP-binding</keyword>
<dbReference type="InterPro" id="IPR000719">
    <property type="entry name" value="Prot_kinase_dom"/>
</dbReference>
<gene>
    <name evidence="3" type="ORF">QJS04_geneDACA023623</name>
</gene>
<dbReference type="GO" id="GO:0004672">
    <property type="term" value="F:protein kinase activity"/>
    <property type="evidence" value="ECO:0007669"/>
    <property type="project" value="InterPro"/>
</dbReference>
<protein>
    <submittedName>
        <fullName evidence="3">Leucine-rich repeat receptor-like serine/threonine-protein kinase</fullName>
    </submittedName>
</protein>
<dbReference type="PANTHER" id="PTHR45631">
    <property type="entry name" value="OS07G0107800 PROTEIN-RELATED"/>
    <property type="match status" value="1"/>
</dbReference>
<dbReference type="PROSITE" id="PS00107">
    <property type="entry name" value="PROTEIN_KINASE_ATP"/>
    <property type="match status" value="1"/>
</dbReference>
<comment type="caution">
    <text evidence="3">The sequence shown here is derived from an EMBL/GenBank/DDBJ whole genome shotgun (WGS) entry which is preliminary data.</text>
</comment>
<dbReference type="GO" id="GO:0005524">
    <property type="term" value="F:ATP binding"/>
    <property type="evidence" value="ECO:0007669"/>
    <property type="project" value="UniProtKB-UniRule"/>
</dbReference>
<dbReference type="Pfam" id="PF07714">
    <property type="entry name" value="PK_Tyr_Ser-Thr"/>
    <property type="match status" value="1"/>
</dbReference>
<dbReference type="Gene3D" id="3.30.200.20">
    <property type="entry name" value="Phosphorylase Kinase, domain 1"/>
    <property type="match status" value="1"/>
</dbReference>
<dbReference type="InterPro" id="IPR001245">
    <property type="entry name" value="Ser-Thr/Tyr_kinase_cat_dom"/>
</dbReference>
<dbReference type="SUPFAM" id="SSF56112">
    <property type="entry name" value="Protein kinase-like (PK-like)"/>
    <property type="match status" value="1"/>
</dbReference>
<evidence type="ECO:0000313" key="3">
    <source>
        <dbReference type="EMBL" id="KAK1257336.1"/>
    </source>
</evidence>
<reference evidence="3" key="2">
    <citation type="submission" date="2023-06" db="EMBL/GenBank/DDBJ databases">
        <authorList>
            <person name="Ma L."/>
            <person name="Liu K.-W."/>
            <person name="Li Z."/>
            <person name="Hsiao Y.-Y."/>
            <person name="Qi Y."/>
            <person name="Fu T."/>
            <person name="Tang G."/>
            <person name="Zhang D."/>
            <person name="Sun W.-H."/>
            <person name="Liu D.-K."/>
            <person name="Li Y."/>
            <person name="Chen G.-Z."/>
            <person name="Liu X.-D."/>
            <person name="Liao X.-Y."/>
            <person name="Jiang Y.-T."/>
            <person name="Yu X."/>
            <person name="Hao Y."/>
            <person name="Huang J."/>
            <person name="Zhao X.-W."/>
            <person name="Ke S."/>
            <person name="Chen Y.-Y."/>
            <person name="Wu W.-L."/>
            <person name="Hsu J.-L."/>
            <person name="Lin Y.-F."/>
            <person name="Huang M.-D."/>
            <person name="Li C.-Y."/>
            <person name="Huang L."/>
            <person name="Wang Z.-W."/>
            <person name="Zhao X."/>
            <person name="Zhong W.-Y."/>
            <person name="Peng D.-H."/>
            <person name="Ahmad S."/>
            <person name="Lan S."/>
            <person name="Zhang J.-S."/>
            <person name="Tsai W.-C."/>
            <person name="Van De Peer Y."/>
            <person name="Liu Z.-J."/>
        </authorList>
    </citation>
    <scope>NUCLEOTIDE SEQUENCE</scope>
    <source>
        <strain evidence="3">SCP</strain>
        <tissue evidence="3">Leaves</tissue>
    </source>
</reference>
<evidence type="ECO:0000259" key="2">
    <source>
        <dbReference type="PROSITE" id="PS50011"/>
    </source>
</evidence>
<name>A0AAV8ZXQ9_ACOGR</name>
<dbReference type="Proteomes" id="UP001179952">
    <property type="component" value="Unassembled WGS sequence"/>
</dbReference>
<accession>A0AAV8ZXQ9</accession>
<dbReference type="InterPro" id="IPR017441">
    <property type="entry name" value="Protein_kinase_ATP_BS"/>
</dbReference>
<feature type="domain" description="Protein kinase" evidence="2">
    <location>
        <begin position="3"/>
        <end position="103"/>
    </location>
</feature>
<dbReference type="PROSITE" id="PS50011">
    <property type="entry name" value="PROTEIN_KINASE_DOM"/>
    <property type="match status" value="1"/>
</dbReference>
<evidence type="ECO:0000313" key="4">
    <source>
        <dbReference type="Proteomes" id="UP001179952"/>
    </source>
</evidence>
<sequence length="103" mass="11807">MTRNFETSIGKGGFGTVYLGYKDNGARVAVKILSQKSQQGTQEFRNEIEVLMKVQHKNLVPFTGYCDDGLNRALVYEYMSGGNLKKYLGILWYSEFFFTHLTF</sequence>
<feature type="binding site" evidence="1">
    <location>
        <position position="31"/>
    </location>
    <ligand>
        <name>ATP</name>
        <dbReference type="ChEBI" id="CHEBI:30616"/>
    </ligand>
</feature>